<sequence>MEIAGKTLRRRVVTAVVVFVALVAYDYATGSAVSWAINAIVPVLFFAVSIATDAALQRWLDGRE</sequence>
<keyword evidence="3" id="KW-1185">Reference proteome</keyword>
<proteinExistence type="predicted"/>
<reference evidence="2 3" key="1">
    <citation type="journal article" date="2019" name="Int. J. Syst. Evol. Microbiol.">
        <title>The Global Catalogue of Microorganisms (GCM) 10K type strain sequencing project: providing services to taxonomists for standard genome sequencing and annotation.</title>
        <authorList>
            <consortium name="The Broad Institute Genomics Platform"/>
            <consortium name="The Broad Institute Genome Sequencing Center for Infectious Disease"/>
            <person name="Wu L."/>
            <person name="Ma J."/>
        </authorList>
    </citation>
    <scope>NUCLEOTIDE SEQUENCE [LARGE SCALE GENOMIC DNA]</scope>
    <source>
        <strain evidence="2 3">CGMCC 1.12285</strain>
    </source>
</reference>
<organism evidence="2 3">
    <name type="scientific">Halolamina salina</name>
    <dbReference type="NCBI Taxonomy" id="1220023"/>
    <lineage>
        <taxon>Archaea</taxon>
        <taxon>Methanobacteriati</taxon>
        <taxon>Methanobacteriota</taxon>
        <taxon>Stenosarchaea group</taxon>
        <taxon>Halobacteria</taxon>
        <taxon>Halobacteriales</taxon>
        <taxon>Haloferacaceae</taxon>
    </lineage>
</organism>
<gene>
    <name evidence="2" type="ORF">ACFR9S_00435</name>
</gene>
<protein>
    <submittedName>
        <fullName evidence="2">Uncharacterized protein</fullName>
    </submittedName>
</protein>
<accession>A0ABD6B154</accession>
<comment type="caution">
    <text evidence="2">The sequence shown here is derived from an EMBL/GenBank/DDBJ whole genome shotgun (WGS) entry which is preliminary data.</text>
</comment>
<dbReference type="Proteomes" id="UP001597111">
    <property type="component" value="Unassembled WGS sequence"/>
</dbReference>
<keyword evidence="1" id="KW-0812">Transmembrane</keyword>
<keyword evidence="1" id="KW-1133">Transmembrane helix</keyword>
<feature type="transmembrane region" description="Helical" evidence="1">
    <location>
        <begin position="12"/>
        <end position="29"/>
    </location>
</feature>
<dbReference type="AlphaFoldDB" id="A0ABD6B154"/>
<evidence type="ECO:0000256" key="1">
    <source>
        <dbReference type="SAM" id="Phobius"/>
    </source>
</evidence>
<keyword evidence="1" id="KW-0472">Membrane</keyword>
<feature type="transmembrane region" description="Helical" evidence="1">
    <location>
        <begin position="35"/>
        <end position="56"/>
    </location>
</feature>
<evidence type="ECO:0000313" key="2">
    <source>
        <dbReference type="EMBL" id="MFD1524766.1"/>
    </source>
</evidence>
<dbReference type="EMBL" id="JBHUDH010000003">
    <property type="protein sequence ID" value="MFD1524766.1"/>
    <property type="molecule type" value="Genomic_DNA"/>
</dbReference>
<name>A0ABD6B154_9EURY</name>
<evidence type="ECO:0000313" key="3">
    <source>
        <dbReference type="Proteomes" id="UP001597111"/>
    </source>
</evidence>
<dbReference type="RefSeq" id="WP_379732345.1">
    <property type="nucleotide sequence ID" value="NZ_JBHSWZ010000276.1"/>
</dbReference>